<keyword evidence="1 2" id="KW-0413">Isomerase</keyword>
<name>A0A3B9ILX4_9PROT</name>
<dbReference type="Pfam" id="PF01261">
    <property type="entry name" value="AP_endonuc_2"/>
    <property type="match status" value="1"/>
</dbReference>
<evidence type="ECO:0000259" key="4">
    <source>
        <dbReference type="Pfam" id="PF01261"/>
    </source>
</evidence>
<dbReference type="AlphaFoldDB" id="A0A3B9ILX4"/>
<evidence type="ECO:0000256" key="2">
    <source>
        <dbReference type="PIRNR" id="PIRNR006241"/>
    </source>
</evidence>
<reference evidence="5 6" key="1">
    <citation type="journal article" date="2018" name="Nat. Biotechnol.">
        <title>A standardized bacterial taxonomy based on genome phylogeny substantially revises the tree of life.</title>
        <authorList>
            <person name="Parks D.H."/>
            <person name="Chuvochina M."/>
            <person name="Waite D.W."/>
            <person name="Rinke C."/>
            <person name="Skarshewski A."/>
            <person name="Chaumeil P.A."/>
            <person name="Hugenholtz P."/>
        </authorList>
    </citation>
    <scope>NUCLEOTIDE SEQUENCE [LARGE SCALE GENOMIC DNA]</scope>
    <source>
        <strain evidence="5">UBA8739</strain>
    </source>
</reference>
<dbReference type="PANTHER" id="PTHR43489">
    <property type="entry name" value="ISOMERASE"/>
    <property type="match status" value="1"/>
</dbReference>
<sequence length="264" mass="28448">MPRLAANLDFLFTDRPLEARFDAAAACGFPGIEMLFADRMPAPALRAALDAAGLETALINIAVDDWAAGGRGCAALPGQEDRFRRALIESVERAVAVGARRLHVLAGIPETGTDLAYARASYMRNLHEAAETAAAAGIVATIEAINPRDMPGYFLADPDEAAAIVREIDHPALKVQFDLYHTQITRGDLTRRLDAQLPLIGHVQIAGVPDRAEPDQGEIAPAHLLDRLDTLGYDGWVGLEYRPRGRTEDGLGWAAPWGIRSPAD</sequence>
<protein>
    <submittedName>
        <fullName evidence="5">Hydroxypyruvate isomerase</fullName>
    </submittedName>
</protein>
<dbReference type="Gene3D" id="3.20.20.150">
    <property type="entry name" value="Divalent-metal-dependent TIM barrel enzymes"/>
    <property type="match status" value="1"/>
</dbReference>
<feature type="domain" description="Xylose isomerase-like TIM barrel" evidence="4">
    <location>
        <begin position="21"/>
        <end position="254"/>
    </location>
</feature>
<dbReference type="Proteomes" id="UP000257706">
    <property type="component" value="Unassembled WGS sequence"/>
</dbReference>
<accession>A0A3B9ILX4</accession>
<gene>
    <name evidence="5" type="ORF">DCK97_12485</name>
</gene>
<dbReference type="GO" id="GO:0046487">
    <property type="term" value="P:glyoxylate metabolic process"/>
    <property type="evidence" value="ECO:0007669"/>
    <property type="project" value="TreeGrafter"/>
</dbReference>
<comment type="similarity">
    <text evidence="2">Belongs to the hyi family.</text>
</comment>
<evidence type="ECO:0000313" key="6">
    <source>
        <dbReference type="Proteomes" id="UP000257706"/>
    </source>
</evidence>
<dbReference type="PANTHER" id="PTHR43489:SF6">
    <property type="entry name" value="HYDROXYPYRUVATE ISOMERASE-RELATED"/>
    <property type="match status" value="1"/>
</dbReference>
<dbReference type="InterPro" id="IPR036237">
    <property type="entry name" value="Xyl_isomerase-like_sf"/>
</dbReference>
<dbReference type="InterPro" id="IPR026040">
    <property type="entry name" value="HyI-like"/>
</dbReference>
<dbReference type="SUPFAM" id="SSF51658">
    <property type="entry name" value="Xylose isomerase-like"/>
    <property type="match status" value="1"/>
</dbReference>
<organism evidence="5 6">
    <name type="scientific">Tistrella mobilis</name>
    <dbReference type="NCBI Taxonomy" id="171437"/>
    <lineage>
        <taxon>Bacteria</taxon>
        <taxon>Pseudomonadati</taxon>
        <taxon>Pseudomonadota</taxon>
        <taxon>Alphaproteobacteria</taxon>
        <taxon>Geminicoccales</taxon>
        <taxon>Geminicoccaceae</taxon>
        <taxon>Tistrella</taxon>
    </lineage>
</organism>
<keyword evidence="5" id="KW-0670">Pyruvate</keyword>
<evidence type="ECO:0000313" key="5">
    <source>
        <dbReference type="EMBL" id="HAE48229.1"/>
    </source>
</evidence>
<dbReference type="FunFam" id="3.20.20.150:FF:000007">
    <property type="entry name" value="Hydroxypyruvate isomerase"/>
    <property type="match status" value="1"/>
</dbReference>
<comment type="caution">
    <text evidence="5">The sequence shown here is derived from an EMBL/GenBank/DDBJ whole genome shotgun (WGS) entry which is preliminary data.</text>
</comment>
<dbReference type="EMBL" id="DMAI01000197">
    <property type="protein sequence ID" value="HAE48229.1"/>
    <property type="molecule type" value="Genomic_DNA"/>
</dbReference>
<dbReference type="InterPro" id="IPR050417">
    <property type="entry name" value="Sugar_Epim/Isomerase"/>
</dbReference>
<dbReference type="InterPro" id="IPR013022">
    <property type="entry name" value="Xyl_isomerase-like_TIM-brl"/>
</dbReference>
<feature type="active site" description="Proton donor/acceptor" evidence="3">
    <location>
        <position position="240"/>
    </location>
</feature>
<feature type="active site" description="Proton donor/acceptor" evidence="3">
    <location>
        <position position="143"/>
    </location>
</feature>
<dbReference type="PIRSF" id="PIRSF006241">
    <property type="entry name" value="HyI"/>
    <property type="match status" value="1"/>
</dbReference>
<dbReference type="GO" id="GO:0008903">
    <property type="term" value="F:hydroxypyruvate isomerase activity"/>
    <property type="evidence" value="ECO:0007669"/>
    <property type="project" value="TreeGrafter"/>
</dbReference>
<evidence type="ECO:0000256" key="3">
    <source>
        <dbReference type="PIRSR" id="PIRSR006241-50"/>
    </source>
</evidence>
<evidence type="ECO:0000256" key="1">
    <source>
        <dbReference type="ARBA" id="ARBA00023235"/>
    </source>
</evidence>
<proteinExistence type="inferred from homology"/>